<accession>A1AQ85</accession>
<feature type="region of interest" description="Disordered" evidence="1">
    <location>
        <begin position="1"/>
        <end position="24"/>
    </location>
</feature>
<organism evidence="2 3">
    <name type="scientific">Pelobacter propionicus (strain DSM 2379 / NBRC 103807 / OttBd1)</name>
    <dbReference type="NCBI Taxonomy" id="338966"/>
    <lineage>
        <taxon>Bacteria</taxon>
        <taxon>Pseudomonadati</taxon>
        <taxon>Thermodesulfobacteriota</taxon>
        <taxon>Desulfuromonadia</taxon>
        <taxon>Desulfuromonadales</taxon>
        <taxon>Desulfuromonadaceae</taxon>
        <taxon>Pelobacter</taxon>
    </lineage>
</organism>
<evidence type="ECO:0000256" key="1">
    <source>
        <dbReference type="SAM" id="MobiDB-lite"/>
    </source>
</evidence>
<dbReference type="HOGENOM" id="CLU_2555273_0_0_7"/>
<dbReference type="Proteomes" id="UP000006732">
    <property type="component" value="Chromosome"/>
</dbReference>
<gene>
    <name evidence="2" type="ordered locus">Ppro_1895</name>
</gene>
<proteinExistence type="predicted"/>
<feature type="compositionally biased region" description="Low complexity" evidence="1">
    <location>
        <begin position="1"/>
        <end position="18"/>
    </location>
</feature>
<evidence type="ECO:0000313" key="2">
    <source>
        <dbReference type="EMBL" id="ABK99505.1"/>
    </source>
</evidence>
<name>A1AQ85_PELPD</name>
<reference evidence="2 3" key="1">
    <citation type="submission" date="2006-10" db="EMBL/GenBank/DDBJ databases">
        <title>Complete sequence of chromosome of Pelobacter propionicus DSM 2379.</title>
        <authorList>
            <consortium name="US DOE Joint Genome Institute"/>
            <person name="Copeland A."/>
            <person name="Lucas S."/>
            <person name="Lapidus A."/>
            <person name="Barry K."/>
            <person name="Detter J.C."/>
            <person name="Glavina del Rio T."/>
            <person name="Hammon N."/>
            <person name="Israni S."/>
            <person name="Dalin E."/>
            <person name="Tice H."/>
            <person name="Pitluck S."/>
            <person name="Saunders E."/>
            <person name="Brettin T."/>
            <person name="Bruce D."/>
            <person name="Han C."/>
            <person name="Tapia R."/>
            <person name="Schmutz J."/>
            <person name="Larimer F."/>
            <person name="Land M."/>
            <person name="Hauser L."/>
            <person name="Kyrpides N."/>
            <person name="Kim E."/>
            <person name="Lovley D."/>
            <person name="Richardson P."/>
        </authorList>
    </citation>
    <scope>NUCLEOTIDE SEQUENCE [LARGE SCALE GENOMIC DNA]</scope>
    <source>
        <strain evidence="3">DSM 2379 / NBRC 103807 / OttBd1</strain>
    </source>
</reference>
<dbReference type="KEGG" id="ppd:Ppro_1895"/>
<dbReference type="AlphaFoldDB" id="A1AQ85"/>
<dbReference type="STRING" id="338966.Ppro_1895"/>
<dbReference type="EMBL" id="CP000482">
    <property type="protein sequence ID" value="ABK99505.1"/>
    <property type="molecule type" value="Genomic_DNA"/>
</dbReference>
<sequence length="82" mass="9591">MMSTIMTCSSQSSSTVSTNPDVTNRNTKTVNNLVEVLFKLKEKRNGKSMFRMWGIVGFQNWRCCWLEFRRATYDSNLCLQRI</sequence>
<keyword evidence="3" id="KW-1185">Reference proteome</keyword>
<evidence type="ECO:0000313" key="3">
    <source>
        <dbReference type="Proteomes" id="UP000006732"/>
    </source>
</evidence>
<protein>
    <submittedName>
        <fullName evidence="2">Uncharacterized protein</fullName>
    </submittedName>
</protein>